<dbReference type="Gene3D" id="1.25.40.10">
    <property type="entry name" value="Tetratricopeptide repeat domain"/>
    <property type="match status" value="1"/>
</dbReference>
<dbReference type="InterPro" id="IPR011990">
    <property type="entry name" value="TPR-like_helical_dom_sf"/>
</dbReference>
<name>D3SQ46_THEAH</name>
<reference evidence="2" key="1">
    <citation type="journal article" date="2010" name="Stand. Genomic Sci.">
        <title>Complete genome sequence of Thermocrinis albus type strain (HI 11/12T).</title>
        <authorList>
            <person name="Wirth R."/>
            <person name="Sikorski J."/>
            <person name="Brambilla E."/>
            <person name="Misra M."/>
            <person name="Lapidus A."/>
            <person name="Copeland A."/>
            <person name="Nolan M."/>
            <person name="Lucas S."/>
            <person name="Chen F."/>
            <person name="Tice H."/>
            <person name="Cheng J.F."/>
            <person name="Han C."/>
            <person name="Detter J.C."/>
            <person name="Tapia R."/>
            <person name="Bruce D."/>
            <person name="Goodwin L."/>
            <person name="Pitluck S."/>
            <person name="Pati A."/>
            <person name="Anderson I."/>
            <person name="Ivanova N."/>
            <person name="Mavromatis K."/>
            <person name="Mikhailova N."/>
            <person name="Chen A."/>
            <person name="Palaniappan K."/>
            <person name="Bilek Y."/>
            <person name="Hader T."/>
            <person name="Land M."/>
            <person name="Hauser L."/>
            <person name="Chang Y.J."/>
            <person name="Jeffries C.D."/>
            <person name="Tindall B.J."/>
            <person name="Rohde M."/>
            <person name="Goker M."/>
            <person name="Bristow J."/>
            <person name="Eisen J.A."/>
            <person name="Markowitz V."/>
            <person name="Hugenholtz P."/>
            <person name="Kyrpides N.C."/>
            <person name="Klenk H.P."/>
        </authorList>
    </citation>
    <scope>NUCLEOTIDE SEQUENCE [LARGE SCALE GENOMIC DNA]</scope>
    <source>
        <strain evidence="2">DSM 14484 / JCM 11386 / HI 11/12</strain>
    </source>
</reference>
<dbReference type="AlphaFoldDB" id="D3SQ46"/>
<protein>
    <submittedName>
        <fullName evidence="1">Tetratricopeptide repeat protein</fullName>
    </submittedName>
</protein>
<dbReference type="SMART" id="SM00028">
    <property type="entry name" value="TPR"/>
    <property type="match status" value="4"/>
</dbReference>
<evidence type="ECO:0000313" key="2">
    <source>
        <dbReference type="Proteomes" id="UP000002043"/>
    </source>
</evidence>
<keyword evidence="2" id="KW-1185">Reference proteome</keyword>
<dbReference type="Proteomes" id="UP000002043">
    <property type="component" value="Chromosome"/>
</dbReference>
<dbReference type="SUPFAM" id="SSF48452">
    <property type="entry name" value="TPR-like"/>
    <property type="match status" value="2"/>
</dbReference>
<dbReference type="HOGENOM" id="CLU_446029_0_0_0"/>
<dbReference type="InterPro" id="IPR019734">
    <property type="entry name" value="TPR_rpt"/>
</dbReference>
<dbReference type="eggNOG" id="COG0457">
    <property type="taxonomic scope" value="Bacteria"/>
</dbReference>
<dbReference type="EMBL" id="CP001931">
    <property type="protein sequence ID" value="ADC89283.1"/>
    <property type="molecule type" value="Genomic_DNA"/>
</dbReference>
<gene>
    <name evidence="1" type="ordered locus">Thal_0650</name>
</gene>
<dbReference type="STRING" id="638303.Thal_0650"/>
<evidence type="ECO:0000313" key="1">
    <source>
        <dbReference type="EMBL" id="ADC89283.1"/>
    </source>
</evidence>
<dbReference type="KEGG" id="tal:Thal_0650"/>
<organism evidence="1 2">
    <name type="scientific">Thermocrinis albus (strain DSM 14484 / JCM 11386 / HI 11/12)</name>
    <dbReference type="NCBI Taxonomy" id="638303"/>
    <lineage>
        <taxon>Bacteria</taxon>
        <taxon>Pseudomonadati</taxon>
        <taxon>Aquificota</taxon>
        <taxon>Aquificia</taxon>
        <taxon>Aquificales</taxon>
        <taxon>Aquificaceae</taxon>
        <taxon>Thermocrinis</taxon>
    </lineage>
</organism>
<sequence length="583" mass="67712">MLMTALLGLYMSVGSTLENERLAMTYFYRGYLQMKNGNYADAIIDFSHAYSMGREGHYGELAYLYLGYAYAHLYKGKGDRQGLMSTLAYLHMYPHHYKKPNYLLLYQEIVGDTYLFMGNCSAARIVFSDLYGKTGWSVHLLKTLYAEALCGGVFDITLIGTVDPSTLGDQEYLLFLTEGLYFFNTKNFREALILMKEAKSVNRELEEDPHFLYRYAVAHYMAGDWRSSLSYFEMLKRVDKDSFYGEQTDYYLALIHLQNNNFVEARAALGRLVKRGVLQSTALRLIISQLWLYEDFLKAYKRELAWYDKYLSRIAWLDKEKVYSIPAVLGLYYLSLRRGTLLEPYIMREKSVPLKDDILWVGDLVVKVGPMYAKLRSYYLNPYRDEEYRLMKELYSANAKNYTFLWGTEGLVRGAVFHGDGAYFELVDSVDEPIKDFLRAQIMLLQDKEEGLKVLEKVLYRLKGEDLLEAKILLGLMTKRRQILEDLPLKDIRGSIRLSGYVPTVLLTLADLYYKERNYGRSKEMCMEYTEVAPKNGVYWLCLYRVAKISSMQGDEKTLRWVLEQAKEGQDPVAKAILTLYGE</sequence>
<accession>D3SQ46</accession>
<proteinExistence type="predicted"/>